<dbReference type="Pfam" id="PF18701">
    <property type="entry name" value="DUF5641"/>
    <property type="match status" value="1"/>
</dbReference>
<dbReference type="Gene3D" id="3.10.10.10">
    <property type="entry name" value="HIV Type 1 Reverse Transcriptase, subunit A, domain 1"/>
    <property type="match status" value="1"/>
</dbReference>
<feature type="domain" description="Integrase catalytic" evidence="1">
    <location>
        <begin position="806"/>
        <end position="999"/>
    </location>
</feature>
<dbReference type="GeneID" id="134286385"/>
<dbReference type="PANTHER" id="PTHR47331">
    <property type="entry name" value="PHD-TYPE DOMAIN-CONTAINING PROTEIN"/>
    <property type="match status" value="1"/>
</dbReference>
<proteinExistence type="predicted"/>
<evidence type="ECO:0000313" key="3">
    <source>
        <dbReference type="Proteomes" id="UP000069940"/>
    </source>
</evidence>
<reference evidence="3" key="1">
    <citation type="journal article" date="2015" name="Proc. Natl. Acad. Sci. U.S.A.">
        <title>Genome sequence of the Asian Tiger mosquito, Aedes albopictus, reveals insights into its biology, genetics, and evolution.</title>
        <authorList>
            <person name="Chen X.G."/>
            <person name="Jiang X."/>
            <person name="Gu J."/>
            <person name="Xu M."/>
            <person name="Wu Y."/>
            <person name="Deng Y."/>
            <person name="Zhang C."/>
            <person name="Bonizzoni M."/>
            <person name="Dermauw W."/>
            <person name="Vontas J."/>
            <person name="Armbruster P."/>
            <person name="Huang X."/>
            <person name="Yang Y."/>
            <person name="Zhang H."/>
            <person name="He W."/>
            <person name="Peng H."/>
            <person name="Liu Y."/>
            <person name="Wu K."/>
            <person name="Chen J."/>
            <person name="Lirakis M."/>
            <person name="Topalis P."/>
            <person name="Van Leeuwen T."/>
            <person name="Hall A.B."/>
            <person name="Jiang X."/>
            <person name="Thorpe C."/>
            <person name="Mueller R.L."/>
            <person name="Sun C."/>
            <person name="Waterhouse R.M."/>
            <person name="Yan G."/>
            <person name="Tu Z.J."/>
            <person name="Fang X."/>
            <person name="James A.A."/>
        </authorList>
    </citation>
    <scope>NUCLEOTIDE SEQUENCE [LARGE SCALE GENOMIC DNA]</scope>
    <source>
        <strain evidence="3">Foshan</strain>
    </source>
</reference>
<reference evidence="2" key="2">
    <citation type="submission" date="2025-05" db="UniProtKB">
        <authorList>
            <consortium name="EnsemblMetazoa"/>
        </authorList>
    </citation>
    <scope>IDENTIFICATION</scope>
    <source>
        <strain evidence="2">Foshan</strain>
    </source>
</reference>
<dbReference type="RefSeq" id="XP_062703981.1">
    <property type="nucleotide sequence ID" value="XM_062847997.1"/>
</dbReference>
<dbReference type="InterPro" id="IPR043502">
    <property type="entry name" value="DNA/RNA_pol_sf"/>
</dbReference>
<evidence type="ECO:0000259" key="1">
    <source>
        <dbReference type="PROSITE" id="PS50994"/>
    </source>
</evidence>
<dbReference type="Gene3D" id="3.30.420.10">
    <property type="entry name" value="Ribonuclease H-like superfamily/Ribonuclease H"/>
    <property type="match status" value="1"/>
</dbReference>
<dbReference type="Gene3D" id="3.30.70.270">
    <property type="match status" value="1"/>
</dbReference>
<dbReference type="Pfam" id="PF17921">
    <property type="entry name" value="Integrase_H2C2"/>
    <property type="match status" value="1"/>
</dbReference>
<evidence type="ECO:0000313" key="2">
    <source>
        <dbReference type="EnsemblMetazoa" id="AALFPA23_004390.P5328"/>
    </source>
</evidence>
<dbReference type="InterPro" id="IPR043128">
    <property type="entry name" value="Rev_trsase/Diguanyl_cyclase"/>
</dbReference>
<dbReference type="EnsemblMetazoa" id="AALFPA23_004390.R5328">
    <property type="protein sequence ID" value="AALFPA23_004390.P5328"/>
    <property type="gene ID" value="AALFPA23_004390"/>
</dbReference>
<accession>A0ABM1XZV6</accession>
<dbReference type="SUPFAM" id="SSF53098">
    <property type="entry name" value="Ribonuclease H-like"/>
    <property type="match status" value="1"/>
</dbReference>
<dbReference type="SUPFAM" id="SSF56672">
    <property type="entry name" value="DNA/RNA polymerases"/>
    <property type="match status" value="1"/>
</dbReference>
<dbReference type="InterPro" id="IPR001584">
    <property type="entry name" value="Integrase_cat-core"/>
</dbReference>
<dbReference type="PROSITE" id="PS50994">
    <property type="entry name" value="INTEGRASE"/>
    <property type="match status" value="1"/>
</dbReference>
<keyword evidence="3" id="KW-1185">Reference proteome</keyword>
<dbReference type="InterPro" id="IPR012337">
    <property type="entry name" value="RNaseH-like_sf"/>
</dbReference>
<protein>
    <recommendedName>
        <fullName evidence="1">Integrase catalytic domain-containing protein</fullName>
    </recommendedName>
</protein>
<name>A0ABM1XZV6_AEDAL</name>
<dbReference type="Proteomes" id="UP000069940">
    <property type="component" value="Unassembled WGS sequence"/>
</dbReference>
<dbReference type="PANTHER" id="PTHR47331:SF4">
    <property type="entry name" value="PEPTIDASE S1 DOMAIN-CONTAINING PROTEIN"/>
    <property type="match status" value="1"/>
</dbReference>
<dbReference type="InterPro" id="IPR036397">
    <property type="entry name" value="RNaseH_sf"/>
</dbReference>
<dbReference type="InterPro" id="IPR040676">
    <property type="entry name" value="DUF5641"/>
</dbReference>
<dbReference type="InterPro" id="IPR008042">
    <property type="entry name" value="Retrotrans_Pao"/>
</dbReference>
<dbReference type="Pfam" id="PF05380">
    <property type="entry name" value="Peptidase_A17"/>
    <property type="match status" value="1"/>
</dbReference>
<dbReference type="InterPro" id="IPR041588">
    <property type="entry name" value="Integrase_H2C2"/>
</dbReference>
<sequence length="1071" mass="123460">MKQPCEVDDCAEPHHKLLHPSKPKTNSSVQQRGVTFAHCSRQAGVLFKVLPVILSSNGKSVLTFAFLDNGSNLTLMEEEIADELGLQGNSPEDQRARQILAQTTRRTDSGRFECGLLWKSDDFELPGSYKMAERRMVCLEKKLGEDPALKMKVLEQIDEYLDRGYAHKATEDELRDSDQRRVWYLPIGIVQNPRKPGKVRIVWDAAARIGNTSLNSMLLTGPDLLTPLLKVMYGFRQRQYAAVGDVRKMFHQLLVRQEDRRAQRFLFRTDPEQAPIIYVMDVVVFGTSCSPCLAQHVKNANAEEYKDLYPDAASAIINKTYVDDFLDNRDSIEEMVRIVNEVRWIFDQAGFELRNWQSNSEDVLRRVGADINETAKSFSVEKSTIAERVLIMRWDPKDDLFVFDTQFREDLLPLLTGVIVPTKRQVLRVVMSHFDPLGIVAIYTVHGKILIQDVWRSRVSWDDPITAEDFESWQRWVRLVPNLTQVEVPRCYFPNYDPASYDSIEIHVFVDASLKAYCAAAYFRIIDNGSSRCALVAAKTKVTPLQTQSIPRNELSARVIGVRLLKSVLENHSIPVKKRYMWTDATTVLAWLRVDPRNYRQFVAFRVIEIQTETRVEEWHYVPSSLNVADKGTKWGSGPCFDPAIPWFTGPEFLYRAESEWPRQPAKYAEPQEEVRVVNHHVAVCDFVVDFTKFSSWGDLLKNIGYLYHFVHRCRSSPRVMTKSRVAVLEQKDYAAAERSVWRVIQSVEYTAEIATLLKNFELPSDQQTPLERSSLLKKLSPFLDDEGVLRMRSRINDAAIYYSYDFQNPVIVPRRSHVTELMIYKYHQRYGHANVDTVVNELRQRYYIARVRSVVKNVVKQCLDYFGPLIVKHRRSNEKRGAPQKIFSDSGTNFRGAARELVNETRAINRELAAIFTNEEIEWVFNPPSAPHMGGVWERKVRSIKEAFKSLHHRQHLNDEKLMTFLAQAGMMVNSHPLTCVPSAEEAVTPNNFLLMSSSGTNTSSRIPVDEEVPLRLNWKLMQQLLNQFWKRWIQGYLPTIARRTKWFSDVRPLQVDDPVVIVDETVRNG</sequence>
<organism evidence="2 3">
    <name type="scientific">Aedes albopictus</name>
    <name type="common">Asian tiger mosquito</name>
    <name type="synonym">Stegomyia albopicta</name>
    <dbReference type="NCBI Taxonomy" id="7160"/>
    <lineage>
        <taxon>Eukaryota</taxon>
        <taxon>Metazoa</taxon>
        <taxon>Ecdysozoa</taxon>
        <taxon>Arthropoda</taxon>
        <taxon>Hexapoda</taxon>
        <taxon>Insecta</taxon>
        <taxon>Pterygota</taxon>
        <taxon>Neoptera</taxon>
        <taxon>Endopterygota</taxon>
        <taxon>Diptera</taxon>
        <taxon>Nematocera</taxon>
        <taxon>Culicoidea</taxon>
        <taxon>Culicidae</taxon>
        <taxon>Culicinae</taxon>
        <taxon>Aedini</taxon>
        <taxon>Aedes</taxon>
        <taxon>Stegomyia</taxon>
    </lineage>
</organism>